<feature type="transmembrane region" description="Helical" evidence="1">
    <location>
        <begin position="36"/>
        <end position="56"/>
    </location>
</feature>
<keyword evidence="1" id="KW-0812">Transmembrane</keyword>
<dbReference type="Proteomes" id="UP000318878">
    <property type="component" value="Unassembled WGS sequence"/>
</dbReference>
<keyword evidence="1" id="KW-0472">Membrane</keyword>
<reference evidence="2 3" key="1">
    <citation type="submission" date="2019-02" db="EMBL/GenBank/DDBJ databases">
        <title>Deep-cultivation of Planctomycetes and their phenomic and genomic characterization uncovers novel biology.</title>
        <authorList>
            <person name="Wiegand S."/>
            <person name="Jogler M."/>
            <person name="Boedeker C."/>
            <person name="Pinto D."/>
            <person name="Vollmers J."/>
            <person name="Rivas-Marin E."/>
            <person name="Kohn T."/>
            <person name="Peeters S.H."/>
            <person name="Heuer A."/>
            <person name="Rast P."/>
            <person name="Oberbeckmann S."/>
            <person name="Bunk B."/>
            <person name="Jeske O."/>
            <person name="Meyerdierks A."/>
            <person name="Storesund J.E."/>
            <person name="Kallscheuer N."/>
            <person name="Luecker S."/>
            <person name="Lage O.M."/>
            <person name="Pohl T."/>
            <person name="Merkel B.J."/>
            <person name="Hornburger P."/>
            <person name="Mueller R.-W."/>
            <person name="Bruemmer F."/>
            <person name="Labrenz M."/>
            <person name="Spormann A.M."/>
            <person name="Op Den Camp H."/>
            <person name="Overmann J."/>
            <person name="Amann R."/>
            <person name="Jetten M.S.M."/>
            <person name="Mascher T."/>
            <person name="Medema M.H."/>
            <person name="Devos D.P."/>
            <person name="Kaster A.-K."/>
            <person name="Ovreas L."/>
            <person name="Rohde M."/>
            <person name="Galperin M.Y."/>
            <person name="Jogler C."/>
        </authorList>
    </citation>
    <scope>NUCLEOTIDE SEQUENCE [LARGE SCALE GENOMIC DNA]</scope>
    <source>
        <strain evidence="2 3">Enr8</strain>
    </source>
</reference>
<protein>
    <submittedName>
        <fullName evidence="2">Uncharacterized protein</fullName>
    </submittedName>
</protein>
<proteinExistence type="predicted"/>
<gene>
    <name evidence="2" type="ORF">Enr8_05900</name>
</gene>
<name>A0A5C5VJV7_9BACT</name>
<sequence>MFGGAAIGGGIGAIVAVSSALIVGGEMAASTAPLGLALTGAIVGTLLGGFTGWGIPRDQEADVMRMLAGRRGSSLLCRVV</sequence>
<dbReference type="EMBL" id="SJPF01000001">
    <property type="protein sequence ID" value="TWT38896.1"/>
    <property type="molecule type" value="Genomic_DNA"/>
</dbReference>
<organism evidence="2 3">
    <name type="scientific">Blastopirellula retiformator</name>
    <dbReference type="NCBI Taxonomy" id="2527970"/>
    <lineage>
        <taxon>Bacteria</taxon>
        <taxon>Pseudomonadati</taxon>
        <taxon>Planctomycetota</taxon>
        <taxon>Planctomycetia</taxon>
        <taxon>Pirellulales</taxon>
        <taxon>Pirellulaceae</taxon>
        <taxon>Blastopirellula</taxon>
    </lineage>
</organism>
<evidence type="ECO:0000256" key="1">
    <source>
        <dbReference type="SAM" id="Phobius"/>
    </source>
</evidence>
<dbReference type="AlphaFoldDB" id="A0A5C5VJV7"/>
<keyword evidence="3" id="KW-1185">Reference proteome</keyword>
<comment type="caution">
    <text evidence="2">The sequence shown here is derived from an EMBL/GenBank/DDBJ whole genome shotgun (WGS) entry which is preliminary data.</text>
</comment>
<evidence type="ECO:0000313" key="3">
    <source>
        <dbReference type="Proteomes" id="UP000318878"/>
    </source>
</evidence>
<keyword evidence="1" id="KW-1133">Transmembrane helix</keyword>
<accession>A0A5C5VJV7</accession>
<evidence type="ECO:0000313" key="2">
    <source>
        <dbReference type="EMBL" id="TWT38896.1"/>
    </source>
</evidence>